<accession>Q1G358</accession>
<name>Q1G358_ARATH</name>
<protein>
    <submittedName>
        <fullName evidence="2">Uncharacterized protein</fullName>
    </submittedName>
</protein>
<dbReference type="AlphaFoldDB" id="Q1G358"/>
<feature type="region of interest" description="Disordered" evidence="1">
    <location>
        <begin position="162"/>
        <end position="197"/>
    </location>
</feature>
<proteinExistence type="evidence at transcript level"/>
<feature type="compositionally biased region" description="Polar residues" evidence="1">
    <location>
        <begin position="178"/>
        <end position="188"/>
    </location>
</feature>
<organism evidence="2">
    <name type="scientific">Arabidopsis thaliana</name>
    <name type="common">Mouse-ear cress</name>
    <dbReference type="NCBI Taxonomy" id="3702"/>
    <lineage>
        <taxon>Eukaryota</taxon>
        <taxon>Viridiplantae</taxon>
        <taxon>Streptophyta</taxon>
        <taxon>Embryophyta</taxon>
        <taxon>Tracheophyta</taxon>
        <taxon>Spermatophyta</taxon>
        <taxon>Magnoliopsida</taxon>
        <taxon>eudicotyledons</taxon>
        <taxon>Gunneridae</taxon>
        <taxon>Pentapetalae</taxon>
        <taxon>rosids</taxon>
        <taxon>malvids</taxon>
        <taxon>Brassicales</taxon>
        <taxon>Brassicaceae</taxon>
        <taxon>Camelineae</taxon>
        <taxon>Arabidopsis</taxon>
    </lineage>
</organism>
<dbReference type="EMBL" id="DQ487726">
    <property type="protein sequence ID" value="ABF59286.1"/>
    <property type="molecule type" value="mRNA"/>
</dbReference>
<reference evidence="2" key="1">
    <citation type="submission" date="2006-04" db="EMBL/GenBank/DDBJ databases">
        <authorList>
            <person name="Underwood B.A."/>
            <person name="Xiao Y."/>
            <person name="Moskal W."/>
            <person name="Monaghan E."/>
            <person name="Wang W."/>
            <person name="Redman J."/>
            <person name="Wu H.C."/>
            <person name="Utterback T."/>
            <person name="Town C.D."/>
        </authorList>
    </citation>
    <scope>NUCLEOTIDE SEQUENCE</scope>
</reference>
<sequence>MHPPSNTLTLSSFSLQSEPKTVAACIFTPTDPDRRRETSTGTAWECDPTALNAFSRISIRSSNCFRQYSLSCADDEPWRSCSMHWATLANVPSGSSMLVVRSLKLIFVVECGVGGSESCIFISPFLSVSLGARPFPLVEGNLHPRALVISSLHLKNSQIKSRPRDLAPYPDLLKSDRQNINNTPSMQQGEEDEQSVT</sequence>
<evidence type="ECO:0000256" key="1">
    <source>
        <dbReference type="SAM" id="MobiDB-lite"/>
    </source>
</evidence>
<evidence type="ECO:0000313" key="2">
    <source>
        <dbReference type="EMBL" id="ABF59286.1"/>
    </source>
</evidence>